<dbReference type="InterPro" id="IPR053521">
    <property type="entry name" value="McjB-like"/>
</dbReference>
<reference evidence="3" key="2">
    <citation type="submission" date="2011-03" db="EMBL/GenBank/DDBJ databases">
        <title>The complete genome of Desulfobacca acetoxidans DSM 11109.</title>
        <authorList>
            <consortium name="US DOE Joint Genome Institute (JGI-PGF)"/>
            <person name="Lucas S."/>
            <person name="Copeland A."/>
            <person name="Lapidus A."/>
            <person name="Bruce D."/>
            <person name="Goodwin L."/>
            <person name="Pitluck S."/>
            <person name="Peters L."/>
            <person name="Kyrpides N."/>
            <person name="Mavromatis K."/>
            <person name="Ivanova N."/>
            <person name="Ovchinnikova G."/>
            <person name="Teshima H."/>
            <person name="Detter J.C."/>
            <person name="Han C."/>
            <person name="Land M."/>
            <person name="Hauser L."/>
            <person name="Markowitz V."/>
            <person name="Cheng J.-F."/>
            <person name="Hugenholtz P."/>
            <person name="Woyke T."/>
            <person name="Wu D."/>
            <person name="Spring S."/>
            <person name="Schueler E."/>
            <person name="Brambilla E."/>
            <person name="Klenk H.-P."/>
            <person name="Eisen J.A."/>
        </authorList>
    </citation>
    <scope>NUCLEOTIDE SEQUENCE [LARGE SCALE GENOMIC DNA]</scope>
    <source>
        <strain evidence="3">ATCC 700848 / DSM 11109 / ASRB2</strain>
    </source>
</reference>
<sequence>MSRLGKFLALSASERGSLLEAAFWLGIARLAILILPFRRIAPVLGRHMATSPEESGMAPVALLDRISWAVATASRHLPWDCRCLAQAIAGKAMLKRRGVSSTLYLGLAKEGEAQLQAHAWLRCGERILTGRRGMAGFTIIATFAEDGK</sequence>
<proteinExistence type="predicted"/>
<dbReference type="RefSeq" id="WP_013705917.1">
    <property type="nucleotide sequence ID" value="NC_015388.1"/>
</dbReference>
<keyword evidence="3" id="KW-1185">Reference proteome</keyword>
<dbReference type="Pfam" id="PF13471">
    <property type="entry name" value="Transglut_core3"/>
    <property type="match status" value="1"/>
</dbReference>
<dbReference type="KEGG" id="dao:Desac_0934"/>
<feature type="domain" description="Microcin J25-processing protein McjB C-terminal" evidence="1">
    <location>
        <begin position="32"/>
        <end position="141"/>
    </location>
</feature>
<gene>
    <name evidence="2" type="ordered locus">Desac_0934</name>
</gene>
<evidence type="ECO:0000313" key="2">
    <source>
        <dbReference type="EMBL" id="AEB08804.1"/>
    </source>
</evidence>
<organism evidence="2 3">
    <name type="scientific">Desulfobacca acetoxidans (strain ATCC 700848 / DSM 11109 / ASRB2)</name>
    <dbReference type="NCBI Taxonomy" id="880072"/>
    <lineage>
        <taxon>Bacteria</taxon>
        <taxon>Pseudomonadati</taxon>
        <taxon>Thermodesulfobacteriota</taxon>
        <taxon>Desulfobaccia</taxon>
        <taxon>Desulfobaccales</taxon>
        <taxon>Desulfobaccaceae</taxon>
        <taxon>Desulfobacca</taxon>
    </lineage>
</organism>
<name>F2NH33_DESAR</name>
<dbReference type="InterPro" id="IPR032708">
    <property type="entry name" value="McjB_C"/>
</dbReference>
<protein>
    <recommendedName>
        <fullName evidence="1">Microcin J25-processing protein McjB C-terminal domain-containing protein</fullName>
    </recommendedName>
</protein>
<dbReference type="NCBIfam" id="NF033537">
    <property type="entry name" value="lasso_biosyn_B2"/>
    <property type="match status" value="1"/>
</dbReference>
<dbReference type="Proteomes" id="UP000000483">
    <property type="component" value="Chromosome"/>
</dbReference>
<accession>F2NH33</accession>
<dbReference type="eggNOG" id="ENOG5032RQF">
    <property type="taxonomic scope" value="Bacteria"/>
</dbReference>
<dbReference type="AlphaFoldDB" id="F2NH33"/>
<dbReference type="EMBL" id="CP002629">
    <property type="protein sequence ID" value="AEB08804.1"/>
    <property type="molecule type" value="Genomic_DNA"/>
</dbReference>
<evidence type="ECO:0000313" key="3">
    <source>
        <dbReference type="Proteomes" id="UP000000483"/>
    </source>
</evidence>
<dbReference type="HOGENOM" id="CLU_129168_2_1_7"/>
<dbReference type="STRING" id="880072.Desac_0934"/>
<evidence type="ECO:0000259" key="1">
    <source>
        <dbReference type="Pfam" id="PF13471"/>
    </source>
</evidence>
<reference evidence="2 3" key="1">
    <citation type="journal article" date="2011" name="Stand. Genomic Sci.">
        <title>Complete genome sequence of the acetate-degrading sulfate reducer Desulfobacca acetoxidans type strain (ASRB2).</title>
        <authorList>
            <person name="Goker M."/>
            <person name="Teshima H."/>
            <person name="Lapidus A."/>
            <person name="Nolan M."/>
            <person name="Lucas S."/>
            <person name="Hammon N."/>
            <person name="Deshpande S."/>
            <person name="Cheng J.F."/>
            <person name="Tapia R."/>
            <person name="Han C."/>
            <person name="Goodwin L."/>
            <person name="Pitluck S."/>
            <person name="Huntemann M."/>
            <person name="Liolios K."/>
            <person name="Ivanova N."/>
            <person name="Pagani I."/>
            <person name="Mavromatis K."/>
            <person name="Ovchinikova G."/>
            <person name="Pati A."/>
            <person name="Chen A."/>
            <person name="Palaniappan K."/>
            <person name="Land M."/>
            <person name="Hauser L."/>
            <person name="Brambilla E.M."/>
            <person name="Rohde M."/>
            <person name="Spring S."/>
            <person name="Detter J.C."/>
            <person name="Woyke T."/>
            <person name="Bristow J."/>
            <person name="Eisen J.A."/>
            <person name="Markowitz V."/>
            <person name="Hugenholtz P."/>
            <person name="Kyrpides N.C."/>
            <person name="Klenk H.P."/>
        </authorList>
    </citation>
    <scope>NUCLEOTIDE SEQUENCE [LARGE SCALE GENOMIC DNA]</scope>
    <source>
        <strain evidence="3">ATCC 700848 / DSM 11109 / ASRB2</strain>
    </source>
</reference>
<dbReference type="OrthoDB" id="9812122at2"/>